<keyword evidence="1" id="KW-0812">Transmembrane</keyword>
<keyword evidence="3" id="KW-1185">Reference proteome</keyword>
<dbReference type="OrthoDB" id="3942886at2759"/>
<keyword evidence="1" id="KW-1133">Transmembrane helix</keyword>
<reference evidence="2" key="1">
    <citation type="journal article" date="2020" name="Mol. Plant Microbe Interact.">
        <title>Genome Sequence of the Biocontrol Agent Coniothyrium minitans strain Conio (IMI 134523).</title>
        <authorList>
            <person name="Patel D."/>
            <person name="Shittu T.A."/>
            <person name="Baroncelli R."/>
            <person name="Muthumeenakshi S."/>
            <person name="Osborne T.H."/>
            <person name="Janganan T.K."/>
            <person name="Sreenivasaprasad S."/>
        </authorList>
    </citation>
    <scope>NUCLEOTIDE SEQUENCE</scope>
    <source>
        <strain evidence="2">Conio</strain>
    </source>
</reference>
<keyword evidence="1" id="KW-0472">Membrane</keyword>
<evidence type="ECO:0000313" key="3">
    <source>
        <dbReference type="Proteomes" id="UP000756921"/>
    </source>
</evidence>
<gene>
    <name evidence="2" type="ORF">PMIN01_04518</name>
</gene>
<sequence length="181" mass="20293">MPPQPPIFSDRTRILNLSTTCSYGYATLSRWLLLLLVVVVGLRLAVIKYSSGKKRAPDSEIDASITEKYCLPYQEASQKALKSNASTGNRGQQTVVLKPIYPWTSPPQTLPGPYDPRLYPVPTIRRHSYISSVEQSHDVAATSYTRRVSLNSLPTEKGTLRRTVTVSSKGWRRNQWIISGE</sequence>
<feature type="transmembrane region" description="Helical" evidence="1">
    <location>
        <begin position="28"/>
        <end position="46"/>
    </location>
</feature>
<proteinExistence type="predicted"/>
<comment type="caution">
    <text evidence="2">The sequence shown here is derived from an EMBL/GenBank/DDBJ whole genome shotgun (WGS) entry which is preliminary data.</text>
</comment>
<dbReference type="AlphaFoldDB" id="A0A9P6GJU7"/>
<evidence type="ECO:0000256" key="1">
    <source>
        <dbReference type="SAM" id="Phobius"/>
    </source>
</evidence>
<organism evidence="2 3">
    <name type="scientific">Paraphaeosphaeria minitans</name>
    <dbReference type="NCBI Taxonomy" id="565426"/>
    <lineage>
        <taxon>Eukaryota</taxon>
        <taxon>Fungi</taxon>
        <taxon>Dikarya</taxon>
        <taxon>Ascomycota</taxon>
        <taxon>Pezizomycotina</taxon>
        <taxon>Dothideomycetes</taxon>
        <taxon>Pleosporomycetidae</taxon>
        <taxon>Pleosporales</taxon>
        <taxon>Massarineae</taxon>
        <taxon>Didymosphaeriaceae</taxon>
        <taxon>Paraphaeosphaeria</taxon>
    </lineage>
</organism>
<accession>A0A9P6GJU7</accession>
<evidence type="ECO:0000313" key="2">
    <source>
        <dbReference type="EMBL" id="KAF9736739.1"/>
    </source>
</evidence>
<dbReference type="Proteomes" id="UP000756921">
    <property type="component" value="Unassembled WGS sequence"/>
</dbReference>
<dbReference type="EMBL" id="WJXW01000004">
    <property type="protein sequence ID" value="KAF9736739.1"/>
    <property type="molecule type" value="Genomic_DNA"/>
</dbReference>
<name>A0A9P6GJU7_9PLEO</name>
<protein>
    <submittedName>
        <fullName evidence="2">Uncharacterized protein</fullName>
    </submittedName>
</protein>